<dbReference type="KEGG" id="hhg:XM38_019760"/>
<evidence type="ECO:0000256" key="1">
    <source>
        <dbReference type="SAM" id="Phobius"/>
    </source>
</evidence>
<dbReference type="AlphaFoldDB" id="A0A1Z3HLQ2"/>
<dbReference type="CDD" id="cd02208">
    <property type="entry name" value="cupin_RmlC-like"/>
    <property type="match status" value="1"/>
</dbReference>
<evidence type="ECO:0000313" key="4">
    <source>
        <dbReference type="Proteomes" id="UP000191901"/>
    </source>
</evidence>
<dbReference type="PROSITE" id="PS51184">
    <property type="entry name" value="JMJC"/>
    <property type="match status" value="1"/>
</dbReference>
<feature type="domain" description="JmjC" evidence="2">
    <location>
        <begin position="145"/>
        <end position="298"/>
    </location>
</feature>
<dbReference type="GO" id="GO:0005737">
    <property type="term" value="C:cytoplasm"/>
    <property type="evidence" value="ECO:0007669"/>
    <property type="project" value="TreeGrafter"/>
</dbReference>
<dbReference type="Pfam" id="PF13621">
    <property type="entry name" value="Cupin_8"/>
    <property type="match status" value="1"/>
</dbReference>
<reference evidence="3 4" key="1">
    <citation type="journal article" date="2016" name="Biochim. Biophys. Acta">
        <title>Characterization of red-shifted phycobilisomes isolated from the chlorophyll f-containing cyanobacterium Halomicronema hongdechloris.</title>
        <authorList>
            <person name="Li Y."/>
            <person name="Lin Y."/>
            <person name="Garvey C.J."/>
            <person name="Birch D."/>
            <person name="Corkery R.W."/>
            <person name="Loughlin P.C."/>
            <person name="Scheer H."/>
            <person name="Willows R.D."/>
            <person name="Chen M."/>
        </authorList>
    </citation>
    <scope>NUCLEOTIDE SEQUENCE [LARGE SCALE GENOMIC DNA]</scope>
    <source>
        <strain evidence="3 4">C2206</strain>
    </source>
</reference>
<keyword evidence="1" id="KW-1133">Transmembrane helix</keyword>
<name>A0A1Z3HLQ2_9CYAN</name>
<dbReference type="Proteomes" id="UP000191901">
    <property type="component" value="Chromosome"/>
</dbReference>
<dbReference type="GO" id="GO:0043565">
    <property type="term" value="F:sequence-specific DNA binding"/>
    <property type="evidence" value="ECO:0007669"/>
    <property type="project" value="TreeGrafter"/>
</dbReference>
<organism evidence="3 4">
    <name type="scientific">Halomicronema hongdechloris C2206</name>
    <dbReference type="NCBI Taxonomy" id="1641165"/>
    <lineage>
        <taxon>Bacteria</taxon>
        <taxon>Bacillati</taxon>
        <taxon>Cyanobacteriota</taxon>
        <taxon>Cyanophyceae</taxon>
        <taxon>Nodosilineales</taxon>
        <taxon>Nodosilineaceae</taxon>
        <taxon>Halomicronema</taxon>
    </lineage>
</organism>
<keyword evidence="1" id="KW-0812">Transmembrane</keyword>
<dbReference type="SUPFAM" id="SSF51197">
    <property type="entry name" value="Clavaminate synthase-like"/>
    <property type="match status" value="1"/>
</dbReference>
<evidence type="ECO:0000313" key="3">
    <source>
        <dbReference type="EMBL" id="ASC71027.1"/>
    </source>
</evidence>
<dbReference type="SMART" id="SM00558">
    <property type="entry name" value="JmjC"/>
    <property type="match status" value="1"/>
</dbReference>
<dbReference type="GO" id="GO:0016706">
    <property type="term" value="F:2-oxoglutarate-dependent dioxygenase activity"/>
    <property type="evidence" value="ECO:0007669"/>
    <property type="project" value="TreeGrafter"/>
</dbReference>
<dbReference type="OrthoDB" id="118524at2"/>
<keyword evidence="1" id="KW-0472">Membrane</keyword>
<accession>A0A1Z3HLQ2</accession>
<gene>
    <name evidence="3" type="ORF">XM38_019760</name>
</gene>
<proteinExistence type="predicted"/>
<dbReference type="EMBL" id="CP021983">
    <property type="protein sequence ID" value="ASC71027.1"/>
    <property type="molecule type" value="Genomic_DNA"/>
</dbReference>
<dbReference type="InterPro" id="IPR050910">
    <property type="entry name" value="JMJD6_ArgDemeth/LysHydrox"/>
</dbReference>
<feature type="transmembrane region" description="Helical" evidence="1">
    <location>
        <begin position="12"/>
        <end position="31"/>
    </location>
</feature>
<dbReference type="PANTHER" id="PTHR12480">
    <property type="entry name" value="ARGININE DEMETHYLASE AND LYSYL-HYDROXYLASE JMJD"/>
    <property type="match status" value="1"/>
</dbReference>
<dbReference type="Gene3D" id="2.60.120.650">
    <property type="entry name" value="Cupin"/>
    <property type="match status" value="1"/>
</dbReference>
<dbReference type="RefSeq" id="WP_080813639.1">
    <property type="nucleotide sequence ID" value="NZ_CP021983.2"/>
</dbReference>
<sequence length="324" mass="37663">MQLLLSHFNIFWLGLALPILGITVLLATYFLKRVWQKKQFKVSWEAVALIDRRSQLSYEEFIRDYASVCKPVILTDVIKNWPALTKWTLDFFRSTYGSINVTVTDCSEGIRSRNQDITMKLADYLDYLASHDRQRSLYLEELRLSSFPELRQDYDVPVYFPNWLERLPMELQKKYRLERSTVYIGPKDSSIGLHIDSYDLPAWVALTSGRKKIIFFSPDQGDFLYGGEVNAFSPNLNQFPLYAHAKPIEAVLEPGEVIYIPPRWWHQVKNLEDSISLNTNILNECNSELAFQSFRDIAPIKGRLLPLLLEFPWLGNALFRVGLI</sequence>
<evidence type="ECO:0000259" key="2">
    <source>
        <dbReference type="PROSITE" id="PS51184"/>
    </source>
</evidence>
<keyword evidence="4" id="KW-1185">Reference proteome</keyword>
<dbReference type="GO" id="GO:0045905">
    <property type="term" value="P:positive regulation of translational termination"/>
    <property type="evidence" value="ECO:0007669"/>
    <property type="project" value="TreeGrafter"/>
</dbReference>
<dbReference type="InterPro" id="IPR041667">
    <property type="entry name" value="Cupin_8"/>
</dbReference>
<dbReference type="PANTHER" id="PTHR12480:SF6">
    <property type="entry name" value="2-OXOGLUTARATE AND IRON-DEPENDENT OXYGENASE JMJD4"/>
    <property type="match status" value="1"/>
</dbReference>
<dbReference type="InterPro" id="IPR003347">
    <property type="entry name" value="JmjC_dom"/>
</dbReference>
<protein>
    <recommendedName>
        <fullName evidence="2">JmjC domain-containing protein</fullName>
    </recommendedName>
</protein>